<dbReference type="Pfam" id="PF07859">
    <property type="entry name" value="Abhydrolase_3"/>
    <property type="match status" value="1"/>
</dbReference>
<dbReference type="InterPro" id="IPR029058">
    <property type="entry name" value="AB_hydrolase_fold"/>
</dbReference>
<keyword evidence="1" id="KW-0378">Hydrolase</keyword>
<evidence type="ECO:0000313" key="4">
    <source>
        <dbReference type="Proteomes" id="UP000190539"/>
    </source>
</evidence>
<dbReference type="InterPro" id="IPR013094">
    <property type="entry name" value="AB_hydrolase_3"/>
</dbReference>
<sequence>MTSDIPGIPAPPFDPELAAALAVADFPATLTADMISTFRERAATTDLMIEEVLNNVERRDHVIPGHEGAEITVSVLSRPGRTAPGPGIYAIHGGGMIMGDRFTTIDTVLPWVFEHDAVVVTVEYRLAPEFPDPYPVEDCFAGLKWTFENAADLGIDVQRLIIAGGSAGGGLAAGTTLLARDRQLPPLFGQVLQCPMLDDRNETVSSLQIDGIGTWERGSNLLGWTSLLGDRQGSDNVSIYAAPGRATDLAGLAPTFIDCGSAEVFRDECVAYASRIWEAGGAAELHIWAGGLHGFEAFAPHAAISQAATAARNNWVSRLLDNESRGKTRAVHEVAEA</sequence>
<proteinExistence type="predicted"/>
<keyword evidence="4" id="KW-1185">Reference proteome</keyword>
<evidence type="ECO:0000313" key="3">
    <source>
        <dbReference type="EMBL" id="OON72407.1"/>
    </source>
</evidence>
<organism evidence="3 4">
    <name type="scientific">Streptomyces tsukubensis</name>
    <dbReference type="NCBI Taxonomy" id="83656"/>
    <lineage>
        <taxon>Bacteria</taxon>
        <taxon>Bacillati</taxon>
        <taxon>Actinomycetota</taxon>
        <taxon>Actinomycetes</taxon>
        <taxon>Kitasatosporales</taxon>
        <taxon>Streptomycetaceae</taxon>
        <taxon>Streptomyces</taxon>
    </lineage>
</organism>
<reference evidence="3 4" key="1">
    <citation type="submission" date="2017-02" db="EMBL/GenBank/DDBJ databases">
        <title>Draft Genome Sequence of Streptomyces tsukubaensis F601, a Producer of the immunosuppressant tacrolimus FK506.</title>
        <authorList>
            <person name="Zong G."/>
            <person name="Zhong C."/>
            <person name="Fu J."/>
            <person name="Qin R."/>
            <person name="Cao G."/>
        </authorList>
    </citation>
    <scope>NUCLEOTIDE SEQUENCE [LARGE SCALE GENOMIC DNA]</scope>
    <source>
        <strain evidence="3 4">F601</strain>
    </source>
</reference>
<protein>
    <submittedName>
        <fullName evidence="3">Lipase</fullName>
    </submittedName>
</protein>
<dbReference type="GO" id="GO:0016787">
    <property type="term" value="F:hydrolase activity"/>
    <property type="evidence" value="ECO:0007669"/>
    <property type="project" value="UniProtKB-KW"/>
</dbReference>
<evidence type="ECO:0000259" key="2">
    <source>
        <dbReference type="Pfam" id="PF07859"/>
    </source>
</evidence>
<dbReference type="SUPFAM" id="SSF53474">
    <property type="entry name" value="alpha/beta-Hydrolases"/>
    <property type="match status" value="1"/>
</dbReference>
<feature type="domain" description="Alpha/beta hydrolase fold-3" evidence="2">
    <location>
        <begin position="90"/>
        <end position="296"/>
    </location>
</feature>
<dbReference type="STRING" id="83656.B1H18_29665"/>
<dbReference type="AlphaFoldDB" id="A0A1V4A1Y4"/>
<dbReference type="Proteomes" id="UP000190539">
    <property type="component" value="Unassembled WGS sequence"/>
</dbReference>
<comment type="caution">
    <text evidence="3">The sequence shown here is derived from an EMBL/GenBank/DDBJ whole genome shotgun (WGS) entry which is preliminary data.</text>
</comment>
<dbReference type="InterPro" id="IPR050300">
    <property type="entry name" value="GDXG_lipolytic_enzyme"/>
</dbReference>
<accession>A0A1V4A1Y4</accession>
<dbReference type="PANTHER" id="PTHR48081">
    <property type="entry name" value="AB HYDROLASE SUPERFAMILY PROTEIN C4A8.06C"/>
    <property type="match status" value="1"/>
</dbReference>
<dbReference type="Gene3D" id="3.40.50.1820">
    <property type="entry name" value="alpha/beta hydrolase"/>
    <property type="match status" value="1"/>
</dbReference>
<dbReference type="EMBL" id="MVFC01000038">
    <property type="protein sequence ID" value="OON72407.1"/>
    <property type="molecule type" value="Genomic_DNA"/>
</dbReference>
<gene>
    <name evidence="3" type="ORF">B1H18_29665</name>
</gene>
<dbReference type="RefSeq" id="WP_227025391.1">
    <property type="nucleotide sequence ID" value="NZ_CP045178.1"/>
</dbReference>
<dbReference type="PANTHER" id="PTHR48081:SF8">
    <property type="entry name" value="ALPHA_BETA HYDROLASE FOLD-3 DOMAIN-CONTAINING PROTEIN-RELATED"/>
    <property type="match status" value="1"/>
</dbReference>
<name>A0A1V4A1Y4_9ACTN</name>
<evidence type="ECO:0000256" key="1">
    <source>
        <dbReference type="ARBA" id="ARBA00022801"/>
    </source>
</evidence>